<feature type="region of interest" description="Disordered" evidence="1">
    <location>
        <begin position="13"/>
        <end position="75"/>
    </location>
</feature>
<dbReference type="EMBL" id="DF237009">
    <property type="protein sequence ID" value="GAQ80691.1"/>
    <property type="molecule type" value="Genomic_DNA"/>
</dbReference>
<organism evidence="2 3">
    <name type="scientific">Klebsormidium nitens</name>
    <name type="common">Green alga</name>
    <name type="synonym">Ulothrix nitens</name>
    <dbReference type="NCBI Taxonomy" id="105231"/>
    <lineage>
        <taxon>Eukaryota</taxon>
        <taxon>Viridiplantae</taxon>
        <taxon>Streptophyta</taxon>
        <taxon>Klebsormidiophyceae</taxon>
        <taxon>Klebsormidiales</taxon>
        <taxon>Klebsormidiaceae</taxon>
        <taxon>Klebsormidium</taxon>
    </lineage>
</organism>
<gene>
    <name evidence="2" type="ORF">KFL_000600080</name>
</gene>
<dbReference type="NCBIfam" id="NF037993">
    <property type="entry name" value="cyano_chori_ly"/>
    <property type="match status" value="1"/>
</dbReference>
<accession>A0A1Y1HUN0</accession>
<evidence type="ECO:0000313" key="3">
    <source>
        <dbReference type="Proteomes" id="UP000054558"/>
    </source>
</evidence>
<sequence length="282" mass="31788">MERFGVVMCMGLESGSTSSLKNPPEADNGTSNDLEGLARRPSTPDPSEVGTSYQAQNEENGRWQSGGSSETEKETLLEMAEGRRAAPWFPVEPIWQASEQDALRDEHLRRMLAPAWRVLLLSDGSVTRHLQLLSDFGSVTADCFQMAEIGDDLAGLPPGAELVPGPRVQRQVWLRTADGQPLVYAASWWSAREVRGYLKEVQKPIWVNLSETRAELYRDVQRLYLGFSDELERAFGVPGPFWSRHYVFYHDGRPLTLIYEVFSRSLEQYIGPMHPADKSRTN</sequence>
<dbReference type="AlphaFoldDB" id="A0A1Y1HUN0"/>
<dbReference type="Pfam" id="PF01947">
    <property type="entry name" value="Rv2949c-like"/>
    <property type="match status" value="1"/>
</dbReference>
<dbReference type="InterPro" id="IPR002800">
    <property type="entry name" value="Rv2949c-like"/>
</dbReference>
<dbReference type="Gene3D" id="3.40.1410.10">
    <property type="entry name" value="Chorismate lyase-like"/>
    <property type="match status" value="1"/>
</dbReference>
<protein>
    <recommendedName>
        <fullName evidence="4">DUF98 domain-containing protein</fullName>
    </recommendedName>
</protein>
<dbReference type="SUPFAM" id="SSF64288">
    <property type="entry name" value="Chorismate lyase-like"/>
    <property type="match status" value="1"/>
</dbReference>
<reference evidence="2 3" key="1">
    <citation type="journal article" date="2014" name="Nat. Commun.">
        <title>Klebsormidium flaccidum genome reveals primary factors for plant terrestrial adaptation.</title>
        <authorList>
            <person name="Hori K."/>
            <person name="Maruyama F."/>
            <person name="Fujisawa T."/>
            <person name="Togashi T."/>
            <person name="Yamamoto N."/>
            <person name="Seo M."/>
            <person name="Sato S."/>
            <person name="Yamada T."/>
            <person name="Mori H."/>
            <person name="Tajima N."/>
            <person name="Moriyama T."/>
            <person name="Ikeuchi M."/>
            <person name="Watanabe M."/>
            <person name="Wada H."/>
            <person name="Kobayashi K."/>
            <person name="Saito M."/>
            <person name="Masuda T."/>
            <person name="Sasaki-Sekimoto Y."/>
            <person name="Mashiguchi K."/>
            <person name="Awai K."/>
            <person name="Shimojima M."/>
            <person name="Masuda S."/>
            <person name="Iwai M."/>
            <person name="Nobusawa T."/>
            <person name="Narise T."/>
            <person name="Kondo S."/>
            <person name="Saito H."/>
            <person name="Sato R."/>
            <person name="Murakawa M."/>
            <person name="Ihara Y."/>
            <person name="Oshima-Yamada Y."/>
            <person name="Ohtaka K."/>
            <person name="Satoh M."/>
            <person name="Sonobe K."/>
            <person name="Ishii M."/>
            <person name="Ohtani R."/>
            <person name="Kanamori-Sato M."/>
            <person name="Honoki R."/>
            <person name="Miyazaki D."/>
            <person name="Mochizuki H."/>
            <person name="Umetsu J."/>
            <person name="Higashi K."/>
            <person name="Shibata D."/>
            <person name="Kamiya Y."/>
            <person name="Sato N."/>
            <person name="Nakamura Y."/>
            <person name="Tabata S."/>
            <person name="Ida S."/>
            <person name="Kurokawa K."/>
            <person name="Ohta H."/>
        </authorList>
    </citation>
    <scope>NUCLEOTIDE SEQUENCE [LARGE SCALE GENOMIC DNA]</scope>
    <source>
        <strain evidence="2 3">NIES-2285</strain>
    </source>
</reference>
<name>A0A1Y1HUN0_KLENI</name>
<proteinExistence type="predicted"/>
<dbReference type="InterPro" id="IPR028978">
    <property type="entry name" value="Chorismate_lyase_/UTRA_dom_sf"/>
</dbReference>
<dbReference type="OMA" id="HYIFWHD"/>
<dbReference type="InterPro" id="IPR048022">
    <property type="entry name" value="Ch_lyase_cyan"/>
</dbReference>
<dbReference type="OrthoDB" id="89176at2759"/>
<evidence type="ECO:0000256" key="1">
    <source>
        <dbReference type="SAM" id="MobiDB-lite"/>
    </source>
</evidence>
<evidence type="ECO:0008006" key="4">
    <source>
        <dbReference type="Google" id="ProtNLM"/>
    </source>
</evidence>
<dbReference type="Proteomes" id="UP000054558">
    <property type="component" value="Unassembled WGS sequence"/>
</dbReference>
<evidence type="ECO:0000313" key="2">
    <source>
        <dbReference type="EMBL" id="GAQ80691.1"/>
    </source>
</evidence>
<keyword evidence="3" id="KW-1185">Reference proteome</keyword>
<feature type="compositionally biased region" description="Polar residues" evidence="1">
    <location>
        <begin position="49"/>
        <end position="69"/>
    </location>
</feature>